<keyword evidence="1" id="KW-1133">Transmembrane helix</keyword>
<protein>
    <submittedName>
        <fullName evidence="3">DUF1559 domain-containing protein</fullName>
    </submittedName>
</protein>
<dbReference type="NCBIfam" id="TIGR04294">
    <property type="entry name" value="pre_pil_HX9DG"/>
    <property type="match status" value="1"/>
</dbReference>
<feature type="domain" description="DUF1559" evidence="2">
    <location>
        <begin position="37"/>
        <end position="280"/>
    </location>
</feature>
<dbReference type="InterPro" id="IPR027558">
    <property type="entry name" value="Pre_pil_HX9DG_C"/>
</dbReference>
<dbReference type="EMBL" id="CP155447">
    <property type="protein sequence ID" value="XBH08170.1"/>
    <property type="molecule type" value="Genomic_DNA"/>
</dbReference>
<dbReference type="NCBIfam" id="TIGR02532">
    <property type="entry name" value="IV_pilin_GFxxxE"/>
    <property type="match status" value="1"/>
</dbReference>
<dbReference type="PANTHER" id="PTHR30093:SF2">
    <property type="entry name" value="TYPE II SECRETION SYSTEM PROTEIN H"/>
    <property type="match status" value="1"/>
</dbReference>
<organism evidence="3">
    <name type="scientific">Singulisphaera sp. Ch08</name>
    <dbReference type="NCBI Taxonomy" id="3120278"/>
    <lineage>
        <taxon>Bacteria</taxon>
        <taxon>Pseudomonadati</taxon>
        <taxon>Planctomycetota</taxon>
        <taxon>Planctomycetia</taxon>
        <taxon>Isosphaerales</taxon>
        <taxon>Isosphaeraceae</taxon>
        <taxon>Singulisphaera</taxon>
    </lineage>
</organism>
<evidence type="ECO:0000256" key="1">
    <source>
        <dbReference type="SAM" id="Phobius"/>
    </source>
</evidence>
<proteinExistence type="predicted"/>
<dbReference type="InterPro" id="IPR011453">
    <property type="entry name" value="DUF1559"/>
</dbReference>
<dbReference type="Pfam" id="PF07596">
    <property type="entry name" value="SBP_bac_10"/>
    <property type="match status" value="1"/>
</dbReference>
<evidence type="ECO:0000313" key="3">
    <source>
        <dbReference type="EMBL" id="XBH08170.1"/>
    </source>
</evidence>
<evidence type="ECO:0000259" key="2">
    <source>
        <dbReference type="Pfam" id="PF07596"/>
    </source>
</evidence>
<dbReference type="RefSeq" id="WP_406701006.1">
    <property type="nucleotide sequence ID" value="NZ_CP155447.1"/>
</dbReference>
<dbReference type="AlphaFoldDB" id="A0AAU7CSA1"/>
<dbReference type="Gene3D" id="3.30.700.10">
    <property type="entry name" value="Glycoprotein, Type 4 Pilin"/>
    <property type="match status" value="1"/>
</dbReference>
<keyword evidence="1" id="KW-0812">Transmembrane</keyword>
<reference evidence="3" key="1">
    <citation type="submission" date="2024-05" db="EMBL/GenBank/DDBJ databases">
        <title>Planctomycetes of the genus Singulisphaera possess chitinolytic capabilities.</title>
        <authorList>
            <person name="Ivanova A."/>
        </authorList>
    </citation>
    <scope>NUCLEOTIDE SEQUENCE</scope>
    <source>
        <strain evidence="3">Ch08T</strain>
    </source>
</reference>
<keyword evidence="1" id="KW-0472">Membrane</keyword>
<dbReference type="InterPro" id="IPR012902">
    <property type="entry name" value="N_methyl_site"/>
</dbReference>
<dbReference type="PANTHER" id="PTHR30093">
    <property type="entry name" value="GENERAL SECRETION PATHWAY PROTEIN G"/>
    <property type="match status" value="1"/>
</dbReference>
<accession>A0AAU7CSA1</accession>
<name>A0AAU7CSA1_9BACT</name>
<dbReference type="SUPFAM" id="SSF54523">
    <property type="entry name" value="Pili subunits"/>
    <property type="match status" value="1"/>
</dbReference>
<sequence>MSRNAGRPRGYTMVEVLVVLGIISGIIALFLPVITGGRETARRSQCLNNLKQLSLAMHNHHNAHDVFPPGVVNSTGPIRNEPLGYHHSWVVSLLPFMEQNSAASLVDVASSIYSPRNGTARGIQITTLLCPSDSGPLKRTNGTVENNYAGGHHDVEAPIDADNHGILYLNSQVRYEGIEDGLSGTLMIGEKLRNGFDLGWTSGTRSTLRNTGSPINSGDLLDAKSRLTSWSDGTKILDPDQRTAPKNRLLVGGFGSNHSRGANFAFCDGSVRFLSETMDRRAYQALGHRSDGELIAPSK</sequence>
<dbReference type="InterPro" id="IPR045584">
    <property type="entry name" value="Pilin-like"/>
</dbReference>
<feature type="transmembrane region" description="Helical" evidence="1">
    <location>
        <begin position="12"/>
        <end position="34"/>
    </location>
</feature>
<gene>
    <name evidence="3" type="ORF">V5E97_19660</name>
</gene>